<dbReference type="AlphaFoldDB" id="A0A1L8CM49"/>
<evidence type="ECO:0000256" key="10">
    <source>
        <dbReference type="RuleBase" id="RU003915"/>
    </source>
</evidence>
<proteinExistence type="inferred from homology"/>
<dbReference type="GO" id="GO:0003755">
    <property type="term" value="F:peptidyl-prolyl cis-trans isomerase activity"/>
    <property type="evidence" value="ECO:0007669"/>
    <property type="project" value="UniProtKB-UniRule"/>
</dbReference>
<comment type="catalytic activity">
    <reaction evidence="1 9 10">
        <text>[protein]-peptidylproline (omega=180) = [protein]-peptidylproline (omega=0)</text>
        <dbReference type="Rhea" id="RHEA:16237"/>
        <dbReference type="Rhea" id="RHEA-COMP:10747"/>
        <dbReference type="Rhea" id="RHEA-COMP:10748"/>
        <dbReference type="ChEBI" id="CHEBI:83833"/>
        <dbReference type="ChEBI" id="CHEBI:83834"/>
        <dbReference type="EC" id="5.2.1.8"/>
    </reaction>
</comment>
<dbReference type="GO" id="GO:0042026">
    <property type="term" value="P:protein refolding"/>
    <property type="evidence" value="ECO:0007669"/>
    <property type="project" value="UniProtKB-ARBA"/>
</dbReference>
<evidence type="ECO:0000313" key="12">
    <source>
        <dbReference type="EMBL" id="GAV19987.1"/>
    </source>
</evidence>
<keyword evidence="6" id="KW-0143">Chaperone</keyword>
<evidence type="ECO:0000256" key="1">
    <source>
        <dbReference type="ARBA" id="ARBA00000971"/>
    </source>
</evidence>
<evidence type="ECO:0000256" key="5">
    <source>
        <dbReference type="ARBA" id="ARBA00023110"/>
    </source>
</evidence>
<evidence type="ECO:0000256" key="8">
    <source>
        <dbReference type="ARBA" id="ARBA00037071"/>
    </source>
</evidence>
<dbReference type="InterPro" id="IPR001179">
    <property type="entry name" value="PPIase_FKBP_dom"/>
</dbReference>
<dbReference type="EC" id="5.2.1.8" evidence="10"/>
<dbReference type="OrthoDB" id="3173132at2"/>
<organism evidence="12 13">
    <name type="scientific">Mariprofundus micogutta</name>
    <dbReference type="NCBI Taxonomy" id="1921010"/>
    <lineage>
        <taxon>Bacteria</taxon>
        <taxon>Pseudomonadati</taxon>
        <taxon>Pseudomonadota</taxon>
        <taxon>Candidatius Mariprofundia</taxon>
        <taxon>Mariprofundales</taxon>
        <taxon>Mariprofundaceae</taxon>
        <taxon>Mariprofundus</taxon>
    </lineage>
</organism>
<name>A0A1L8CM49_9PROT</name>
<dbReference type="InterPro" id="IPR046357">
    <property type="entry name" value="PPIase_dom_sf"/>
</dbReference>
<evidence type="ECO:0000256" key="6">
    <source>
        <dbReference type="ARBA" id="ARBA00023186"/>
    </source>
</evidence>
<comment type="function">
    <text evidence="8">Also involved in hydrogenase metallocenter assembly, probably by participating in the nickel insertion step. This function in hydrogenase biosynthesis requires chaperone activity and the presence of the metal-binding domain, but not PPIase activity.</text>
</comment>
<reference evidence="12 13" key="1">
    <citation type="journal article" date="2017" name="Arch. Microbiol.">
        <title>Mariprofundus micogutta sp. nov., a novel iron-oxidizing zetaproteobacterium isolated from a deep-sea hydrothermal field at the Bayonnaise knoll of the Izu-Ogasawara arc, and a description of Mariprofundales ord. nov. and Zetaproteobacteria classis nov.</title>
        <authorList>
            <person name="Makita H."/>
            <person name="Tanaka E."/>
            <person name="Mitsunobu S."/>
            <person name="Miyazaki M."/>
            <person name="Nunoura T."/>
            <person name="Uematsu K."/>
            <person name="Takaki Y."/>
            <person name="Nishi S."/>
            <person name="Shimamura S."/>
            <person name="Takai K."/>
        </authorList>
    </citation>
    <scope>NUCLEOTIDE SEQUENCE [LARGE SCALE GENOMIC DNA]</scope>
    <source>
        <strain evidence="12 13">ET2</strain>
    </source>
</reference>
<evidence type="ECO:0000256" key="3">
    <source>
        <dbReference type="ARBA" id="ARBA00006577"/>
    </source>
</evidence>
<keyword evidence="4" id="KW-0963">Cytoplasm</keyword>
<evidence type="ECO:0000256" key="9">
    <source>
        <dbReference type="PROSITE-ProRule" id="PRU00277"/>
    </source>
</evidence>
<dbReference type="PROSITE" id="PS50059">
    <property type="entry name" value="FKBP_PPIASE"/>
    <property type="match status" value="1"/>
</dbReference>
<feature type="domain" description="PPIase FKBP-type" evidence="11">
    <location>
        <begin position="6"/>
        <end position="80"/>
    </location>
</feature>
<keyword evidence="7 9" id="KW-0413">Isomerase</keyword>
<dbReference type="Proteomes" id="UP000231632">
    <property type="component" value="Unassembled WGS sequence"/>
</dbReference>
<dbReference type="SUPFAM" id="SSF54534">
    <property type="entry name" value="FKBP-like"/>
    <property type="match status" value="1"/>
</dbReference>
<dbReference type="PANTHER" id="PTHR47861">
    <property type="entry name" value="FKBP-TYPE PEPTIDYL-PROLYL CIS-TRANS ISOMERASE SLYD"/>
    <property type="match status" value="1"/>
</dbReference>
<evidence type="ECO:0000256" key="7">
    <source>
        <dbReference type="ARBA" id="ARBA00023235"/>
    </source>
</evidence>
<dbReference type="STRING" id="1921010.MMIC_P0948"/>
<keyword evidence="13" id="KW-1185">Reference proteome</keyword>
<evidence type="ECO:0000256" key="2">
    <source>
        <dbReference type="ARBA" id="ARBA00004496"/>
    </source>
</evidence>
<accession>A0A1L8CM49</accession>
<dbReference type="PANTHER" id="PTHR47861:SF3">
    <property type="entry name" value="FKBP-TYPE PEPTIDYL-PROLYL CIS-TRANS ISOMERASE SLYD"/>
    <property type="match status" value="1"/>
</dbReference>
<dbReference type="Pfam" id="PF00254">
    <property type="entry name" value="FKBP_C"/>
    <property type="match status" value="1"/>
</dbReference>
<comment type="subcellular location">
    <subcellularLocation>
        <location evidence="2">Cytoplasm</location>
    </subcellularLocation>
</comment>
<evidence type="ECO:0000256" key="4">
    <source>
        <dbReference type="ARBA" id="ARBA00022490"/>
    </source>
</evidence>
<comment type="caution">
    <text evidence="12">The sequence shown here is derived from an EMBL/GenBank/DDBJ whole genome shotgun (WGS) entry which is preliminary data.</text>
</comment>
<comment type="similarity">
    <text evidence="3 10">Belongs to the FKBP-type PPIase family.</text>
</comment>
<protein>
    <recommendedName>
        <fullName evidence="10">Peptidyl-prolyl cis-trans isomerase</fullName>
        <ecNumber evidence="10">5.2.1.8</ecNumber>
    </recommendedName>
</protein>
<evidence type="ECO:0000259" key="11">
    <source>
        <dbReference type="PROSITE" id="PS50059"/>
    </source>
</evidence>
<evidence type="ECO:0000313" key="13">
    <source>
        <dbReference type="Proteomes" id="UP000231632"/>
    </source>
</evidence>
<keyword evidence="5 9" id="KW-0697">Rotamase</keyword>
<sequence length="159" mass="16906">MQIANNKVVSFDYTLTNDAGDTIDSSQGGEPLVYLHGAQNIIPGLESALEGKVAGDALQVAIEPADGYGEYNAELTQVVPGSMFQGVDKIEVGMQFQAETAEGIQVVRIAKVDGDDVTIDGNHPLAGERLNFDVSIKEVRDASEDELEHGHVHGEGCSH</sequence>
<dbReference type="EMBL" id="BDFD01000006">
    <property type="protein sequence ID" value="GAV19987.1"/>
    <property type="molecule type" value="Genomic_DNA"/>
</dbReference>
<dbReference type="Gene3D" id="3.10.50.40">
    <property type="match status" value="1"/>
</dbReference>
<dbReference type="RefSeq" id="WP_072659311.1">
    <property type="nucleotide sequence ID" value="NZ_BDFD01000006.1"/>
</dbReference>
<gene>
    <name evidence="12" type="ORF">MMIC_P0948</name>
</gene>
<dbReference type="GO" id="GO:0005737">
    <property type="term" value="C:cytoplasm"/>
    <property type="evidence" value="ECO:0007669"/>
    <property type="project" value="UniProtKB-SubCell"/>
</dbReference>